<evidence type="ECO:0000313" key="3">
    <source>
        <dbReference type="Proteomes" id="UP000515838"/>
    </source>
</evidence>
<accession>A0A7G9TEE9</accession>
<dbReference type="RefSeq" id="WP_187573858.1">
    <property type="nucleotide sequence ID" value="NZ_CP060731.1"/>
</dbReference>
<name>A0A7G9TEE9_PSEMX</name>
<dbReference type="AlphaFoldDB" id="A0A7G9TEE9"/>
<proteinExistence type="predicted"/>
<protein>
    <submittedName>
        <fullName evidence="2">Uncharacterized protein</fullName>
    </submittedName>
</protein>
<evidence type="ECO:0000256" key="1">
    <source>
        <dbReference type="SAM" id="MobiDB-lite"/>
    </source>
</evidence>
<gene>
    <name evidence="2" type="ORF">IAE60_03270</name>
</gene>
<dbReference type="Proteomes" id="UP000515838">
    <property type="component" value="Chromosome"/>
</dbReference>
<reference evidence="2 3" key="1">
    <citation type="submission" date="2020-08" db="EMBL/GenBank/DDBJ databases">
        <title>Streptomycin Non-resistant strain, P. mexicana.</title>
        <authorList>
            <person name="Ganesh-Kumar S."/>
            <person name="Zhe T."/>
            <person name="Yu Z."/>
            <person name="Min Y."/>
        </authorList>
    </citation>
    <scope>NUCLEOTIDE SEQUENCE [LARGE SCALE GENOMIC DNA]</scope>
    <source>
        <strain evidence="2 3">GTZY2</strain>
    </source>
</reference>
<dbReference type="GeneID" id="81469970"/>
<sequence length="75" mass="8493">MQTGTRKQWWQQLGGMSQGMLFLQGHIAHSDSSALPEHAPRHHVHDAAGQARHREAVQRLGARRLRAMTSLSLFR</sequence>
<dbReference type="EMBL" id="CP060731">
    <property type="protein sequence ID" value="QNN78474.1"/>
    <property type="molecule type" value="Genomic_DNA"/>
</dbReference>
<evidence type="ECO:0000313" key="2">
    <source>
        <dbReference type="EMBL" id="QNN78474.1"/>
    </source>
</evidence>
<organism evidence="2 3">
    <name type="scientific">Pseudoxanthomonas mexicana</name>
    <dbReference type="NCBI Taxonomy" id="128785"/>
    <lineage>
        <taxon>Bacteria</taxon>
        <taxon>Pseudomonadati</taxon>
        <taxon>Pseudomonadota</taxon>
        <taxon>Gammaproteobacteria</taxon>
        <taxon>Lysobacterales</taxon>
        <taxon>Lysobacteraceae</taxon>
        <taxon>Pseudoxanthomonas</taxon>
    </lineage>
</organism>
<feature type="region of interest" description="Disordered" evidence="1">
    <location>
        <begin position="31"/>
        <end position="51"/>
    </location>
</feature>